<reference evidence="11 12" key="1">
    <citation type="submission" date="2016-10" db="EMBL/GenBank/DDBJ databases">
        <title>Updated version of Genome Assembly of Janthinobacterium lividum ERGS5:01.</title>
        <authorList>
            <person name="Kumar R."/>
            <person name="Acharya V."/>
            <person name="Singh D."/>
        </authorList>
    </citation>
    <scope>NUCLEOTIDE SEQUENCE [LARGE SCALE GENOMIC DNA]</scope>
    <source>
        <strain evidence="11 12">ERGS5:01</strain>
    </source>
</reference>
<dbReference type="EMBL" id="MAQB02000001">
    <property type="protein sequence ID" value="OFJ49040.1"/>
    <property type="molecule type" value="Genomic_DNA"/>
</dbReference>
<keyword evidence="6 10" id="KW-1133">Transmembrane helix</keyword>
<feature type="compositionally biased region" description="Basic and acidic residues" evidence="9">
    <location>
        <begin position="427"/>
        <end position="437"/>
    </location>
</feature>
<evidence type="ECO:0000313" key="11">
    <source>
        <dbReference type="EMBL" id="OFJ49040.1"/>
    </source>
</evidence>
<dbReference type="GO" id="GO:0005886">
    <property type="term" value="C:plasma membrane"/>
    <property type="evidence" value="ECO:0007669"/>
    <property type="project" value="UniProtKB-SubCell"/>
</dbReference>
<dbReference type="Pfam" id="PF00375">
    <property type="entry name" value="SDF"/>
    <property type="match status" value="1"/>
</dbReference>
<evidence type="ECO:0000313" key="12">
    <source>
        <dbReference type="Proteomes" id="UP000092634"/>
    </source>
</evidence>
<evidence type="ECO:0000256" key="9">
    <source>
        <dbReference type="SAM" id="MobiDB-lite"/>
    </source>
</evidence>
<keyword evidence="2" id="KW-0813">Transport</keyword>
<keyword evidence="4 10" id="KW-0812">Transmembrane</keyword>
<dbReference type="SUPFAM" id="SSF118215">
    <property type="entry name" value="Proton glutamate symport protein"/>
    <property type="match status" value="1"/>
</dbReference>
<feature type="transmembrane region" description="Helical" evidence="10">
    <location>
        <begin position="309"/>
        <end position="342"/>
    </location>
</feature>
<comment type="subcellular location">
    <subcellularLocation>
        <location evidence="1">Cell membrane</location>
        <topology evidence="1">Multi-pass membrane protein</topology>
    </subcellularLocation>
</comment>
<feature type="transmembrane region" description="Helical" evidence="10">
    <location>
        <begin position="49"/>
        <end position="73"/>
    </location>
</feature>
<dbReference type="GO" id="GO:0015293">
    <property type="term" value="F:symporter activity"/>
    <property type="evidence" value="ECO:0007669"/>
    <property type="project" value="UniProtKB-KW"/>
</dbReference>
<evidence type="ECO:0000256" key="3">
    <source>
        <dbReference type="ARBA" id="ARBA00022475"/>
    </source>
</evidence>
<evidence type="ECO:0000256" key="8">
    <source>
        <dbReference type="ARBA" id="ARBA00053346"/>
    </source>
</evidence>
<evidence type="ECO:0000256" key="1">
    <source>
        <dbReference type="ARBA" id="ARBA00004651"/>
    </source>
</evidence>
<feature type="transmembrane region" description="Helical" evidence="10">
    <location>
        <begin position="7"/>
        <end position="29"/>
    </location>
</feature>
<dbReference type="Proteomes" id="UP000092634">
    <property type="component" value="Unassembled WGS sequence"/>
</dbReference>
<gene>
    <name evidence="11" type="ORF">BA896_009215</name>
</gene>
<evidence type="ECO:0000256" key="10">
    <source>
        <dbReference type="SAM" id="Phobius"/>
    </source>
</evidence>
<comment type="caution">
    <text evidence="11">The sequence shown here is derived from an EMBL/GenBank/DDBJ whole genome shotgun (WGS) entry which is preliminary data.</text>
</comment>
<dbReference type="Gene3D" id="1.10.3860.10">
    <property type="entry name" value="Sodium:dicarboxylate symporter"/>
    <property type="match status" value="1"/>
</dbReference>
<evidence type="ECO:0000256" key="6">
    <source>
        <dbReference type="ARBA" id="ARBA00022989"/>
    </source>
</evidence>
<keyword evidence="7 10" id="KW-0472">Membrane</keyword>
<feature type="transmembrane region" description="Helical" evidence="10">
    <location>
        <begin position="85"/>
        <end position="107"/>
    </location>
</feature>
<accession>A0A1E8PT59</accession>
<feature type="region of interest" description="Disordered" evidence="9">
    <location>
        <begin position="417"/>
        <end position="437"/>
    </location>
</feature>
<evidence type="ECO:0000256" key="7">
    <source>
        <dbReference type="ARBA" id="ARBA00023136"/>
    </source>
</evidence>
<feature type="transmembrane region" description="Helical" evidence="10">
    <location>
        <begin position="199"/>
        <end position="223"/>
    </location>
</feature>
<dbReference type="FunFam" id="1.10.3860.10:FF:000001">
    <property type="entry name" value="C4-dicarboxylate transport protein"/>
    <property type="match status" value="1"/>
</dbReference>
<feature type="transmembrane region" description="Helical" evidence="10">
    <location>
        <begin position="230"/>
        <end position="249"/>
    </location>
</feature>
<evidence type="ECO:0000256" key="4">
    <source>
        <dbReference type="ARBA" id="ARBA00022692"/>
    </source>
</evidence>
<dbReference type="InterPro" id="IPR001991">
    <property type="entry name" value="Na-dicarboxylate_symporter"/>
</dbReference>
<organism evidence="11 12">
    <name type="scientific">Janthinobacterium lividum</name>
    <dbReference type="NCBI Taxonomy" id="29581"/>
    <lineage>
        <taxon>Bacteria</taxon>
        <taxon>Pseudomonadati</taxon>
        <taxon>Pseudomonadota</taxon>
        <taxon>Betaproteobacteria</taxon>
        <taxon>Burkholderiales</taxon>
        <taxon>Oxalobacteraceae</taxon>
        <taxon>Janthinobacterium</taxon>
    </lineage>
</organism>
<keyword evidence="5" id="KW-0769">Symport</keyword>
<dbReference type="PROSITE" id="PS51257">
    <property type="entry name" value="PROKAR_LIPOPROTEIN"/>
    <property type="match status" value="1"/>
</dbReference>
<comment type="function">
    <text evidence="8">Responsible for the transport of dicarboxylates such as succinate, fumarate, and malate from the periplasm across the membrane.</text>
</comment>
<name>A0A1E8PT59_9BURK</name>
<dbReference type="GO" id="GO:0006835">
    <property type="term" value="P:dicarboxylic acid transport"/>
    <property type="evidence" value="ECO:0007669"/>
    <property type="project" value="TreeGrafter"/>
</dbReference>
<evidence type="ECO:0000256" key="2">
    <source>
        <dbReference type="ARBA" id="ARBA00022448"/>
    </source>
</evidence>
<proteinExistence type="predicted"/>
<dbReference type="InterPro" id="IPR036458">
    <property type="entry name" value="Na:dicarbo_symporter_sf"/>
</dbReference>
<dbReference type="PANTHER" id="PTHR42865">
    <property type="entry name" value="PROTON/GLUTAMATE-ASPARTATE SYMPORTER"/>
    <property type="match status" value="1"/>
</dbReference>
<dbReference type="PANTHER" id="PTHR42865:SF7">
    <property type="entry name" value="PROTON_GLUTAMATE-ASPARTATE SYMPORTER"/>
    <property type="match status" value="1"/>
</dbReference>
<keyword evidence="3" id="KW-1003">Cell membrane</keyword>
<evidence type="ECO:0000256" key="5">
    <source>
        <dbReference type="ARBA" id="ARBA00022847"/>
    </source>
</evidence>
<dbReference type="PRINTS" id="PR00173">
    <property type="entry name" value="EDTRNSPORT"/>
</dbReference>
<protein>
    <submittedName>
        <fullName evidence="11">Dicarboxylate/amino acid:cation symporter</fullName>
    </submittedName>
</protein>
<dbReference type="AlphaFoldDB" id="A0A1E8PT59"/>
<sequence length="437" mass="46136">MKKKRPLTLYILIAMILGIAVGYGCNTAFPDAKLSAQIAGNISIVTDVFLRLIKMIIALLVFSTLTVGIAHMGDGKTAGRIGLKAMCWFVVASLVSLALGMVLSNIMQLGTNLGLPLPDVHASTNLKTAAFTLKDFFTHLVPKSPIEAMANNEILQVLVFSIFFGGALAGLGESGKTLTAVVDQLAQVMLRITGTIMNLAPLAVFAAMASVITTHGLGVLVTFAKFMGGFYLGLLCLWILLIGAGFIVIGPRVFKLVSLIREPFLLAFSTASSEAAYPKLLTALDQFGVDRKISSFVLPMGYSFNLDGSMMYCTFAVLFIAQAYGIDLSVGTQITMLLLLMLTSKGMAGVPRASLVVIAATLNQFNIPEAGLLLLMGVDQFLDMGRSATNAVGNAVATAVVAKWEGGLATEEEAAAANAANQNTESHWGEADHASKA</sequence>